<dbReference type="Proteomes" id="UP000005239">
    <property type="component" value="Unassembled WGS sequence"/>
</dbReference>
<dbReference type="EnsemblMetazoa" id="PPA10876.1">
    <property type="protein sequence ID" value="PPA10876.1"/>
    <property type="gene ID" value="WBGene00100430"/>
</dbReference>
<name>A0A454Y3K5_PRIPA</name>
<keyword evidence="2" id="KW-1185">Reference proteome</keyword>
<accession>A0A8R1Y8I3</accession>
<reference evidence="2" key="1">
    <citation type="journal article" date="2008" name="Nat. Genet.">
        <title>The Pristionchus pacificus genome provides a unique perspective on nematode lifestyle and parasitism.</title>
        <authorList>
            <person name="Dieterich C."/>
            <person name="Clifton S.W."/>
            <person name="Schuster L.N."/>
            <person name="Chinwalla A."/>
            <person name="Delehaunty K."/>
            <person name="Dinkelacker I."/>
            <person name="Fulton L."/>
            <person name="Fulton R."/>
            <person name="Godfrey J."/>
            <person name="Minx P."/>
            <person name="Mitreva M."/>
            <person name="Roeseler W."/>
            <person name="Tian H."/>
            <person name="Witte H."/>
            <person name="Yang S.P."/>
            <person name="Wilson R.K."/>
            <person name="Sommer R.J."/>
        </authorList>
    </citation>
    <scope>NUCLEOTIDE SEQUENCE [LARGE SCALE GENOMIC DNA]</scope>
    <source>
        <strain evidence="2">PS312</strain>
    </source>
</reference>
<accession>A0A454Y3K5</accession>
<dbReference type="AlphaFoldDB" id="A0A454Y3K5"/>
<evidence type="ECO:0000313" key="1">
    <source>
        <dbReference type="EnsemblMetazoa" id="PPA10876.1"/>
    </source>
</evidence>
<sequence length="101" mass="11332">MLRLTLAVCTMIIFVSESIKFSAQMEKDCGEQLTATLDKESNDEIKSIMQKMIANVQKGDAKASQVIINGLSDAQKKYVNDNYWIRACLPLRSCLECPVEL</sequence>
<proteinExistence type="predicted"/>
<reference evidence="1" key="2">
    <citation type="submission" date="2022-06" db="UniProtKB">
        <authorList>
            <consortium name="EnsemblMetazoa"/>
        </authorList>
    </citation>
    <scope>IDENTIFICATION</scope>
    <source>
        <strain evidence="1">PS312</strain>
    </source>
</reference>
<evidence type="ECO:0000313" key="2">
    <source>
        <dbReference type="Proteomes" id="UP000005239"/>
    </source>
</evidence>
<organism evidence="1 2">
    <name type="scientific">Pristionchus pacificus</name>
    <name type="common">Parasitic nematode worm</name>
    <dbReference type="NCBI Taxonomy" id="54126"/>
    <lineage>
        <taxon>Eukaryota</taxon>
        <taxon>Metazoa</taxon>
        <taxon>Ecdysozoa</taxon>
        <taxon>Nematoda</taxon>
        <taxon>Chromadorea</taxon>
        <taxon>Rhabditida</taxon>
        <taxon>Rhabditina</taxon>
        <taxon>Diplogasteromorpha</taxon>
        <taxon>Diplogasteroidea</taxon>
        <taxon>Neodiplogasteridae</taxon>
        <taxon>Pristionchus</taxon>
    </lineage>
</organism>
<protein>
    <submittedName>
        <fullName evidence="1">Uncharacterized protein</fullName>
    </submittedName>
</protein>
<gene>
    <name evidence="1" type="primary">WBGene00100430</name>
</gene>